<accession>A0ABS4JGE7</accession>
<comment type="caution">
    <text evidence="1">The sequence shown here is derived from an EMBL/GenBank/DDBJ whole genome shotgun (WGS) entry which is preliminary data.</text>
</comment>
<dbReference type="EMBL" id="JAGGLD010000002">
    <property type="protein sequence ID" value="MBP2000783.1"/>
    <property type="molecule type" value="Genomic_DNA"/>
</dbReference>
<reference evidence="1 2" key="1">
    <citation type="submission" date="2021-03" db="EMBL/GenBank/DDBJ databases">
        <title>Genomic Encyclopedia of Type Strains, Phase IV (KMG-IV): sequencing the most valuable type-strain genomes for metagenomic binning, comparative biology and taxonomic classification.</title>
        <authorList>
            <person name="Goeker M."/>
        </authorList>
    </citation>
    <scope>NUCLEOTIDE SEQUENCE [LARGE SCALE GENOMIC DNA]</scope>
    <source>
        <strain evidence="1 2">DSM 26806</strain>
    </source>
</reference>
<sequence>MYPQFQEYFKGNNVKIFLKYDGQRMDKVFTVIIVDKDNSQAKLSSNTDNPLRVFQDFIAELKIKVPDKLNTLYFNTFINMLNNLKKSIVSKLVFVLISEFIKDVEYSIFIQSSEINIDFMSNDLLKIIEVTEKIGK</sequence>
<gene>
    <name evidence="1" type="ORF">J2Z69_001814</name>
</gene>
<evidence type="ECO:0000313" key="2">
    <source>
        <dbReference type="Proteomes" id="UP001519288"/>
    </source>
</evidence>
<evidence type="ECO:0000313" key="1">
    <source>
        <dbReference type="EMBL" id="MBP2000783.1"/>
    </source>
</evidence>
<proteinExistence type="predicted"/>
<name>A0ABS4JGE7_9BACL</name>
<organism evidence="1 2">
    <name type="scientific">Paenibacillus shirakamiensis</name>
    <dbReference type="NCBI Taxonomy" id="1265935"/>
    <lineage>
        <taxon>Bacteria</taxon>
        <taxon>Bacillati</taxon>
        <taxon>Bacillota</taxon>
        <taxon>Bacilli</taxon>
        <taxon>Bacillales</taxon>
        <taxon>Paenibacillaceae</taxon>
        <taxon>Paenibacillus</taxon>
    </lineage>
</organism>
<keyword evidence="2" id="KW-1185">Reference proteome</keyword>
<protein>
    <submittedName>
        <fullName evidence="1">Uncharacterized protein</fullName>
    </submittedName>
</protein>
<dbReference type="Proteomes" id="UP001519288">
    <property type="component" value="Unassembled WGS sequence"/>
</dbReference>
<dbReference type="RefSeq" id="WP_209861244.1">
    <property type="nucleotide sequence ID" value="NZ_JAGGLD010000002.1"/>
</dbReference>